<dbReference type="GO" id="GO:0061630">
    <property type="term" value="F:ubiquitin protein ligase activity"/>
    <property type="evidence" value="ECO:0007669"/>
    <property type="project" value="InterPro"/>
</dbReference>
<feature type="compositionally biased region" description="Basic residues" evidence="6">
    <location>
        <begin position="372"/>
        <end position="381"/>
    </location>
</feature>
<comment type="caution">
    <text evidence="8">The sequence shown here is derived from an EMBL/GenBank/DDBJ whole genome shotgun (WGS) entry which is preliminary data.</text>
</comment>
<dbReference type="GO" id="GO:0008270">
    <property type="term" value="F:zinc ion binding"/>
    <property type="evidence" value="ECO:0007669"/>
    <property type="project" value="UniProtKB-KW"/>
</dbReference>
<dbReference type="PROSITE" id="PS00518">
    <property type="entry name" value="ZF_RING_1"/>
    <property type="match status" value="1"/>
</dbReference>
<dbReference type="OrthoDB" id="441210at2759"/>
<dbReference type="GO" id="GO:0007131">
    <property type="term" value="P:reciprocal meiotic recombination"/>
    <property type="evidence" value="ECO:0007669"/>
    <property type="project" value="InterPro"/>
</dbReference>
<evidence type="ECO:0000256" key="6">
    <source>
        <dbReference type="SAM" id="MobiDB-lite"/>
    </source>
</evidence>
<protein>
    <recommendedName>
        <fullName evidence="7">RING-type domain-containing protein</fullName>
    </recommendedName>
</protein>
<feature type="coiled-coil region" evidence="5">
    <location>
        <begin position="115"/>
        <end position="188"/>
    </location>
</feature>
<dbReference type="PANTHER" id="PTHR14305">
    <property type="entry name" value="E3 UBIQUITIN-PROTEIN LIGASE CCNB1IP1"/>
    <property type="match status" value="1"/>
</dbReference>
<keyword evidence="2 4" id="KW-0863">Zinc-finger</keyword>
<accession>A0A8H5LU86</accession>
<evidence type="ECO:0000256" key="3">
    <source>
        <dbReference type="ARBA" id="ARBA00022833"/>
    </source>
</evidence>
<evidence type="ECO:0000256" key="4">
    <source>
        <dbReference type="PROSITE-ProRule" id="PRU00175"/>
    </source>
</evidence>
<keyword evidence="1" id="KW-0479">Metal-binding</keyword>
<evidence type="ECO:0000256" key="1">
    <source>
        <dbReference type="ARBA" id="ARBA00022723"/>
    </source>
</evidence>
<proteinExistence type="predicted"/>
<dbReference type="Gene3D" id="3.30.40.10">
    <property type="entry name" value="Zinc/RING finger domain, C3HC4 (zinc finger)"/>
    <property type="match status" value="1"/>
</dbReference>
<evidence type="ECO:0000313" key="8">
    <source>
        <dbReference type="EMBL" id="KAF5369772.1"/>
    </source>
</evidence>
<dbReference type="AlphaFoldDB" id="A0A8H5LU86"/>
<name>A0A8H5LU86_9AGAR</name>
<dbReference type="PANTHER" id="PTHR14305:SF0">
    <property type="entry name" value="E3 UBIQUITIN-PROTEIN LIGASE CCNB1IP1"/>
    <property type="match status" value="1"/>
</dbReference>
<dbReference type="Proteomes" id="UP000559256">
    <property type="component" value="Unassembled WGS sequence"/>
</dbReference>
<feature type="compositionally biased region" description="Gly residues" evidence="6">
    <location>
        <begin position="258"/>
        <end position="269"/>
    </location>
</feature>
<keyword evidence="3" id="KW-0862">Zinc</keyword>
<dbReference type="Pfam" id="PF14634">
    <property type="entry name" value="zf-RING_5"/>
    <property type="match status" value="1"/>
</dbReference>
<reference evidence="8 9" key="1">
    <citation type="journal article" date="2020" name="ISME J.">
        <title>Uncovering the hidden diversity of litter-decomposition mechanisms in mushroom-forming fungi.</title>
        <authorList>
            <person name="Floudas D."/>
            <person name="Bentzer J."/>
            <person name="Ahren D."/>
            <person name="Johansson T."/>
            <person name="Persson P."/>
            <person name="Tunlid A."/>
        </authorList>
    </citation>
    <scope>NUCLEOTIDE SEQUENCE [LARGE SCALE GENOMIC DNA]</scope>
    <source>
        <strain evidence="8 9">CBS 291.85</strain>
    </source>
</reference>
<evidence type="ECO:0000259" key="7">
    <source>
        <dbReference type="PROSITE" id="PS50089"/>
    </source>
</evidence>
<dbReference type="PROSITE" id="PS50089">
    <property type="entry name" value="ZF_RING_2"/>
    <property type="match status" value="1"/>
</dbReference>
<keyword evidence="5" id="KW-0175">Coiled coil</keyword>
<dbReference type="SUPFAM" id="SSF57850">
    <property type="entry name" value="RING/U-box"/>
    <property type="match status" value="1"/>
</dbReference>
<evidence type="ECO:0000313" key="9">
    <source>
        <dbReference type="Proteomes" id="UP000559256"/>
    </source>
</evidence>
<feature type="domain" description="RING-type" evidence="7">
    <location>
        <begin position="12"/>
        <end position="48"/>
    </location>
</feature>
<sequence>MDTELKCNRLTCRKALTDKAVVTTCSHIFCVECANELFNAARLCPACESSLTEPSALCTRQTTTKLSEPFYNPGDLQQSDFVLAIPNTSREVCICALEEWITYCVVASTFQQAVLRNLNDKNAQLQKQLDNVVREANSEISLLNNKNAELERDLEVERRKVRDLQEATREREKEYQKLKAQHDKIKRKALLAPNLGVNDAVNSSNEEPRVAMRPLEGNIGNIGAVAGGMAANGIQRTPIVNRTSFGGFPSQRMVPSGTTGGGNNGGGDGWVPVHGNIQQHHARSTGGTHRQPLPRVPQERRAYRSNGNISDQSDSSNEVENLLTSGNYQNFGVPTATTGWSAAPAPNANAGLQRPRPTAQKVFAPSSTVKRSSGKFRPSVR</sequence>
<dbReference type="InterPro" id="IPR001841">
    <property type="entry name" value="Znf_RING"/>
</dbReference>
<feature type="region of interest" description="Disordered" evidence="6">
    <location>
        <begin position="339"/>
        <end position="381"/>
    </location>
</feature>
<dbReference type="InterPro" id="IPR042448">
    <property type="entry name" value="CCNB1IP1"/>
</dbReference>
<evidence type="ECO:0000256" key="5">
    <source>
        <dbReference type="SAM" id="Coils"/>
    </source>
</evidence>
<gene>
    <name evidence="8" type="ORF">D9758_001312</name>
</gene>
<dbReference type="GO" id="GO:0000795">
    <property type="term" value="C:synaptonemal complex"/>
    <property type="evidence" value="ECO:0007669"/>
    <property type="project" value="InterPro"/>
</dbReference>
<feature type="region of interest" description="Disordered" evidence="6">
    <location>
        <begin position="244"/>
        <end position="274"/>
    </location>
</feature>
<keyword evidence="9" id="KW-1185">Reference proteome</keyword>
<dbReference type="EMBL" id="JAACJM010000012">
    <property type="protein sequence ID" value="KAF5369772.1"/>
    <property type="molecule type" value="Genomic_DNA"/>
</dbReference>
<organism evidence="8 9">
    <name type="scientific">Tetrapyrgos nigripes</name>
    <dbReference type="NCBI Taxonomy" id="182062"/>
    <lineage>
        <taxon>Eukaryota</taxon>
        <taxon>Fungi</taxon>
        <taxon>Dikarya</taxon>
        <taxon>Basidiomycota</taxon>
        <taxon>Agaricomycotina</taxon>
        <taxon>Agaricomycetes</taxon>
        <taxon>Agaricomycetidae</taxon>
        <taxon>Agaricales</taxon>
        <taxon>Marasmiineae</taxon>
        <taxon>Marasmiaceae</taxon>
        <taxon>Tetrapyrgos</taxon>
    </lineage>
</organism>
<dbReference type="InterPro" id="IPR017907">
    <property type="entry name" value="Znf_RING_CS"/>
</dbReference>
<evidence type="ECO:0000256" key="2">
    <source>
        <dbReference type="ARBA" id="ARBA00022771"/>
    </source>
</evidence>
<dbReference type="InterPro" id="IPR013083">
    <property type="entry name" value="Znf_RING/FYVE/PHD"/>
</dbReference>